<dbReference type="Proteomes" id="UP000588369">
    <property type="component" value="Unassembled WGS sequence"/>
</dbReference>
<dbReference type="AlphaFoldDB" id="A0A7X9NQQ9"/>
<dbReference type="EMBL" id="JABAGI010000003">
    <property type="protein sequence ID" value="NME61858.1"/>
    <property type="molecule type" value="Genomic_DNA"/>
</dbReference>
<name>A0A7X9NQQ9_9BIFI</name>
<comment type="caution">
    <text evidence="1">The sequence shown here is derived from an EMBL/GenBank/DDBJ whole genome shotgun (WGS) entry which is preliminary data.</text>
</comment>
<reference evidence="1 2" key="1">
    <citation type="submission" date="2020-04" db="EMBL/GenBank/DDBJ databases">
        <authorList>
            <person name="Hitch T.C.A."/>
            <person name="Wylensek D."/>
            <person name="Clavel T."/>
        </authorList>
    </citation>
    <scope>NUCLEOTIDE SEQUENCE [LARGE SCALE GENOMIC DNA]</scope>
    <source>
        <strain evidence="1 2">BSM-130-P53-3C</strain>
    </source>
</reference>
<evidence type="ECO:0000313" key="1">
    <source>
        <dbReference type="EMBL" id="NME61858.1"/>
    </source>
</evidence>
<accession>A0A7X9NQQ9</accession>
<evidence type="ECO:0000313" key="2">
    <source>
        <dbReference type="Proteomes" id="UP000588369"/>
    </source>
</evidence>
<proteinExistence type="predicted"/>
<sequence>MEQDNHPAVIVSVSDGHGIHEIARSTIFPDGVRGIRIKTSVPEDVTRLTATSLESIARGLRLALASETDDCMSELEFDQNMRPVASDASRHAVAVLLAGMFANMGDNPPDTTDEAYAQMGDEAKGALERMAGILLDVAREASL</sequence>
<organism evidence="1 2">
    <name type="scientific">Bifidobacterium thermophilum</name>
    <dbReference type="NCBI Taxonomy" id="33905"/>
    <lineage>
        <taxon>Bacteria</taxon>
        <taxon>Bacillati</taxon>
        <taxon>Actinomycetota</taxon>
        <taxon>Actinomycetes</taxon>
        <taxon>Bifidobacteriales</taxon>
        <taxon>Bifidobacteriaceae</taxon>
        <taxon>Bifidobacterium</taxon>
    </lineage>
</organism>
<protein>
    <submittedName>
        <fullName evidence="1">Uncharacterized protein</fullName>
    </submittedName>
</protein>
<gene>
    <name evidence="1" type="ORF">HF844_03440</name>
</gene>
<dbReference type="RefSeq" id="WP_168983959.1">
    <property type="nucleotide sequence ID" value="NZ_JABAGI010000003.1"/>
</dbReference>